<dbReference type="RefSeq" id="WP_258816036.1">
    <property type="nucleotide sequence ID" value="NZ_JANUGW010000004.1"/>
</dbReference>
<comment type="caution">
    <text evidence="1">The sequence shown here is derived from an EMBL/GenBank/DDBJ whole genome shotgun (WGS) entry which is preliminary data.</text>
</comment>
<reference evidence="1 2" key="1">
    <citation type="submission" date="2022-08" db="EMBL/GenBank/DDBJ databases">
        <title>Reclassification of Massilia species as members of the genera Telluria, Duganella, Pseudoduganella, Mokoshia gen. nov. and Zemynaea gen. nov. using orthogonal and non-orthogonal genome-based approaches.</title>
        <authorList>
            <person name="Bowman J.P."/>
        </authorList>
    </citation>
    <scope>NUCLEOTIDE SEQUENCE [LARGE SCALE GENOMIC DNA]</scope>
    <source>
        <strain evidence="1 2">JCM 31316</strain>
    </source>
</reference>
<dbReference type="EMBL" id="JANUGW010000004">
    <property type="protein sequence ID" value="MCS0581436.1"/>
    <property type="molecule type" value="Genomic_DNA"/>
</dbReference>
<evidence type="ECO:0000313" key="2">
    <source>
        <dbReference type="Proteomes" id="UP001204151"/>
    </source>
</evidence>
<sequence>MPKQQTPSITWQDDAPPSDYEAAGHYLALVDVQKNIDKALADLKAGAIVEYKATDLLRAAQLAVPKADDHPTREQIKKIKRGEPVSPVLLVRVPALKKVIVADGFHRICAAYRIDPDVVLHCKLAGA</sequence>
<evidence type="ECO:0008006" key="3">
    <source>
        <dbReference type="Google" id="ProtNLM"/>
    </source>
</evidence>
<name>A0ABT1ZNE7_9BURK</name>
<evidence type="ECO:0000313" key="1">
    <source>
        <dbReference type="EMBL" id="MCS0581436.1"/>
    </source>
</evidence>
<proteinExistence type="predicted"/>
<protein>
    <recommendedName>
        <fullName evidence="3">ParB/Sulfiredoxin domain-containing protein</fullName>
    </recommendedName>
</protein>
<accession>A0ABT1ZNE7</accession>
<dbReference type="Proteomes" id="UP001204151">
    <property type="component" value="Unassembled WGS sequence"/>
</dbReference>
<keyword evidence="2" id="KW-1185">Reference proteome</keyword>
<organism evidence="1 2">
    <name type="scientific">Massilia pinisoli</name>
    <dbReference type="NCBI Taxonomy" id="1772194"/>
    <lineage>
        <taxon>Bacteria</taxon>
        <taxon>Pseudomonadati</taxon>
        <taxon>Pseudomonadota</taxon>
        <taxon>Betaproteobacteria</taxon>
        <taxon>Burkholderiales</taxon>
        <taxon>Oxalobacteraceae</taxon>
        <taxon>Telluria group</taxon>
        <taxon>Massilia</taxon>
    </lineage>
</organism>
<gene>
    <name evidence="1" type="ORF">NX784_07525</name>
</gene>